<keyword evidence="6" id="KW-1185">Reference proteome</keyword>
<dbReference type="Pfam" id="PF22624">
    <property type="entry name" value="AASDHPPT_N"/>
    <property type="match status" value="1"/>
</dbReference>
<dbReference type="EMBL" id="JBHLUD010000015">
    <property type="protein sequence ID" value="MFC0548246.1"/>
    <property type="molecule type" value="Genomic_DNA"/>
</dbReference>
<dbReference type="PANTHER" id="PTHR12215:SF10">
    <property type="entry name" value="L-AMINOADIPATE-SEMIALDEHYDE DEHYDROGENASE-PHOSPHOPANTETHEINYL TRANSFERASE"/>
    <property type="match status" value="1"/>
</dbReference>
<evidence type="ECO:0000313" key="6">
    <source>
        <dbReference type="Proteomes" id="UP001589810"/>
    </source>
</evidence>
<evidence type="ECO:0000259" key="4">
    <source>
        <dbReference type="Pfam" id="PF22624"/>
    </source>
</evidence>
<evidence type="ECO:0000313" key="5">
    <source>
        <dbReference type="EMBL" id="MFC0548246.1"/>
    </source>
</evidence>
<dbReference type="RefSeq" id="WP_273937914.1">
    <property type="nucleotide sequence ID" value="NZ_CP097263.1"/>
</dbReference>
<protein>
    <submittedName>
        <fullName evidence="5">4'-phosphopantetheinyl transferase family protein</fullName>
    </submittedName>
</protein>
<dbReference type="InterPro" id="IPR050559">
    <property type="entry name" value="P-Pant_transferase_sf"/>
</dbReference>
<proteinExistence type="inferred from homology"/>
<dbReference type="InterPro" id="IPR008278">
    <property type="entry name" value="4-PPantetheinyl_Trfase_dom"/>
</dbReference>
<dbReference type="InterPro" id="IPR055066">
    <property type="entry name" value="AASDHPPT_N"/>
</dbReference>
<accession>A0ABV6N8F1</accession>
<name>A0ABV6N8F1_9PSEU</name>
<organism evidence="5 6">
    <name type="scientific">Kutzneria chonburiensis</name>
    <dbReference type="NCBI Taxonomy" id="1483604"/>
    <lineage>
        <taxon>Bacteria</taxon>
        <taxon>Bacillati</taxon>
        <taxon>Actinomycetota</taxon>
        <taxon>Actinomycetes</taxon>
        <taxon>Pseudonocardiales</taxon>
        <taxon>Pseudonocardiaceae</taxon>
        <taxon>Kutzneria</taxon>
    </lineage>
</organism>
<comment type="caution">
    <text evidence="5">The sequence shown here is derived from an EMBL/GenBank/DDBJ whole genome shotgun (WGS) entry which is preliminary data.</text>
</comment>
<dbReference type="Pfam" id="PF01648">
    <property type="entry name" value="ACPS"/>
    <property type="match status" value="1"/>
</dbReference>
<feature type="domain" description="4'-phosphopantetheinyl transferase" evidence="3">
    <location>
        <begin position="114"/>
        <end position="220"/>
    </location>
</feature>
<evidence type="ECO:0000256" key="1">
    <source>
        <dbReference type="ARBA" id="ARBA00010990"/>
    </source>
</evidence>
<sequence length="248" mass="28150">MSVEVWLCRDEDLPAERAAELADRWLDDQEHATADRFVFDRDRRQYLASHVLVRRVLSLRTDVPEAQLRFWRSHRGRPFLEPPVGGWPLGDQGLDFNLSHTHGANVVGVSSHRRIGVDVEMVDREDMRSVDRVAEAFSAGEREWLAGLPEESRRREVLRLWVLKEAYAKARGLGLALPFDSFAFDLDLNGPVHGFHPPRDDPDGNWQFVELDAGDSIQLAVAVERLGTELCSVRLHRGFPALEPVLSS</sequence>
<dbReference type="SUPFAM" id="SSF56214">
    <property type="entry name" value="4'-phosphopantetheinyl transferase"/>
    <property type="match status" value="2"/>
</dbReference>
<keyword evidence="2 5" id="KW-0808">Transferase</keyword>
<comment type="similarity">
    <text evidence="1">Belongs to the P-Pant transferase superfamily. Gsp/Sfp/HetI/AcpT family.</text>
</comment>
<evidence type="ECO:0000256" key="2">
    <source>
        <dbReference type="ARBA" id="ARBA00022679"/>
    </source>
</evidence>
<gene>
    <name evidence="5" type="ORF">ACFFH7_42530</name>
</gene>
<dbReference type="Gene3D" id="3.90.470.20">
    <property type="entry name" value="4'-phosphopantetheinyl transferase domain"/>
    <property type="match status" value="2"/>
</dbReference>
<dbReference type="PANTHER" id="PTHR12215">
    <property type="entry name" value="PHOSPHOPANTETHEINE TRANSFERASE"/>
    <property type="match status" value="1"/>
</dbReference>
<feature type="domain" description="4'-phosphopantetheinyl transferase N-terminal" evidence="4">
    <location>
        <begin position="14"/>
        <end position="110"/>
    </location>
</feature>
<dbReference type="Proteomes" id="UP001589810">
    <property type="component" value="Unassembled WGS sequence"/>
</dbReference>
<reference evidence="5 6" key="1">
    <citation type="submission" date="2024-09" db="EMBL/GenBank/DDBJ databases">
        <authorList>
            <person name="Sun Q."/>
            <person name="Mori K."/>
        </authorList>
    </citation>
    <scope>NUCLEOTIDE SEQUENCE [LARGE SCALE GENOMIC DNA]</scope>
    <source>
        <strain evidence="5 6">TBRC 1432</strain>
    </source>
</reference>
<evidence type="ECO:0000259" key="3">
    <source>
        <dbReference type="Pfam" id="PF01648"/>
    </source>
</evidence>
<dbReference type="InterPro" id="IPR037143">
    <property type="entry name" value="4-PPantetheinyl_Trfase_dom_sf"/>
</dbReference>
<dbReference type="GO" id="GO:0016740">
    <property type="term" value="F:transferase activity"/>
    <property type="evidence" value="ECO:0007669"/>
    <property type="project" value="UniProtKB-KW"/>
</dbReference>